<accession>A0ABN9SK80</accession>
<keyword evidence="9" id="KW-1185">Reference proteome</keyword>
<dbReference type="EMBL" id="CAUYUJ010011559">
    <property type="protein sequence ID" value="CAK0832137.1"/>
    <property type="molecule type" value="Genomic_DNA"/>
</dbReference>
<evidence type="ECO:0000313" key="8">
    <source>
        <dbReference type="EMBL" id="CAK0832137.1"/>
    </source>
</evidence>
<feature type="region of interest" description="Disordered" evidence="5">
    <location>
        <begin position="539"/>
        <end position="591"/>
    </location>
</feature>
<feature type="compositionally biased region" description="Low complexity" evidence="5">
    <location>
        <begin position="581"/>
        <end position="591"/>
    </location>
</feature>
<dbReference type="Gene3D" id="2.10.70.10">
    <property type="entry name" value="Complement Module, domain 1"/>
    <property type="match status" value="2"/>
</dbReference>
<evidence type="ECO:0000313" key="9">
    <source>
        <dbReference type="Proteomes" id="UP001189429"/>
    </source>
</evidence>
<keyword evidence="4" id="KW-0325">Glycoprotein</keyword>
<keyword evidence="3" id="KW-1015">Disulfide bond</keyword>
<feature type="signal peptide" evidence="6">
    <location>
        <begin position="1"/>
        <end position="16"/>
    </location>
</feature>
<feature type="chain" id="PRO_5047435418" description="Sushi domain-containing protein" evidence="6">
    <location>
        <begin position="17"/>
        <end position="591"/>
    </location>
</feature>
<feature type="domain" description="Sushi" evidence="7">
    <location>
        <begin position="372"/>
        <end position="434"/>
    </location>
</feature>
<evidence type="ECO:0000256" key="1">
    <source>
        <dbReference type="ARBA" id="ARBA00022659"/>
    </source>
</evidence>
<sequence length="591" mass="64431">MVWDLCLFAGGSCAGAALLMEVHPPARDWDAVRPLHVWRCDSQDLENFLDTGSSEFHWNASDEAWRAVSEESYHQPYEVSQLWWLPLCGQVKVDCALGYTGSVKVGCSAKGQYQRLKGRCSEATCKGETIPAVPNAQQGCWDSEVVSTIVHGKNCTYTCNPGFRGQPVAKCGNDGAWRLSGEECSQVFCAAAPRLEHMTLVKDVTHAAVGARVDYTCEDGYWPETADDTVHAVCEMSGEFVLKGSCKMGCRDDALPAFDNAEKPVPPRRFVDGMEVNYTCGEHYGADLREGGRVYAKCGADGEITRHGRCVEVCRRPSGLELAERHATDAVTYAQVTVGTDLKFECIPGYLGSITATCSSGGVYTWEGRCKILCKAIREVRHAKPLDESLEFGGGKVLDYRCQGGFTGQFRAVCGEQDGEWRFQGPSQNPQCKAVGCKDLSSFLDETLPDSWRDTMEVDETLHVFEESEQDVVTLRCRPGYQGHPGAAVRALHPRGAALGVQRFVRQDQLWQRRWPHGWRRRAGRRRGRGRVCGVQGLASAPGGCSPGAAGPQLRQGGPAGAAAAARLTPCPRPRPPPPWAARAAPAEGLL</sequence>
<evidence type="ECO:0000256" key="5">
    <source>
        <dbReference type="SAM" id="MobiDB-lite"/>
    </source>
</evidence>
<dbReference type="CDD" id="cd00033">
    <property type="entry name" value="CCP"/>
    <property type="match status" value="1"/>
</dbReference>
<proteinExistence type="predicted"/>
<dbReference type="Proteomes" id="UP001189429">
    <property type="component" value="Unassembled WGS sequence"/>
</dbReference>
<dbReference type="InterPro" id="IPR050350">
    <property type="entry name" value="Compl-Cell_Adhes-Reg"/>
</dbReference>
<protein>
    <recommendedName>
        <fullName evidence="7">Sushi domain-containing protein</fullName>
    </recommendedName>
</protein>
<keyword evidence="6" id="KW-0732">Signal</keyword>
<keyword evidence="2" id="KW-0677">Repeat</keyword>
<feature type="compositionally biased region" description="Low complexity" evidence="5">
    <location>
        <begin position="539"/>
        <end position="570"/>
    </location>
</feature>
<evidence type="ECO:0000256" key="6">
    <source>
        <dbReference type="SAM" id="SignalP"/>
    </source>
</evidence>
<dbReference type="PANTHER" id="PTHR19325">
    <property type="entry name" value="COMPLEMENT COMPONENT-RELATED SUSHI DOMAIN-CONTAINING"/>
    <property type="match status" value="1"/>
</dbReference>
<evidence type="ECO:0000259" key="7">
    <source>
        <dbReference type="PROSITE" id="PS50923"/>
    </source>
</evidence>
<dbReference type="Pfam" id="PF00084">
    <property type="entry name" value="Sushi"/>
    <property type="match status" value="1"/>
</dbReference>
<dbReference type="SMART" id="SM00032">
    <property type="entry name" value="CCP"/>
    <property type="match status" value="4"/>
</dbReference>
<gene>
    <name evidence="8" type="ORF">PCOR1329_LOCUS30236</name>
</gene>
<feature type="non-terminal residue" evidence="8">
    <location>
        <position position="591"/>
    </location>
</feature>
<dbReference type="InterPro" id="IPR000436">
    <property type="entry name" value="Sushi_SCR_CCP_dom"/>
</dbReference>
<feature type="compositionally biased region" description="Pro residues" evidence="5">
    <location>
        <begin position="571"/>
        <end position="580"/>
    </location>
</feature>
<organism evidence="8 9">
    <name type="scientific">Prorocentrum cordatum</name>
    <dbReference type="NCBI Taxonomy" id="2364126"/>
    <lineage>
        <taxon>Eukaryota</taxon>
        <taxon>Sar</taxon>
        <taxon>Alveolata</taxon>
        <taxon>Dinophyceae</taxon>
        <taxon>Prorocentrales</taxon>
        <taxon>Prorocentraceae</taxon>
        <taxon>Prorocentrum</taxon>
    </lineage>
</organism>
<comment type="caution">
    <text evidence="8">The sequence shown here is derived from an EMBL/GenBank/DDBJ whole genome shotgun (WGS) entry which is preliminary data.</text>
</comment>
<evidence type="ECO:0000256" key="3">
    <source>
        <dbReference type="ARBA" id="ARBA00023157"/>
    </source>
</evidence>
<dbReference type="SUPFAM" id="SSF57535">
    <property type="entry name" value="Complement control module/SCR domain"/>
    <property type="match status" value="2"/>
</dbReference>
<reference evidence="8" key="1">
    <citation type="submission" date="2023-10" db="EMBL/GenBank/DDBJ databases">
        <authorList>
            <person name="Chen Y."/>
            <person name="Shah S."/>
            <person name="Dougan E. K."/>
            <person name="Thang M."/>
            <person name="Chan C."/>
        </authorList>
    </citation>
    <scope>NUCLEOTIDE SEQUENCE [LARGE SCALE GENOMIC DNA]</scope>
</reference>
<evidence type="ECO:0000256" key="4">
    <source>
        <dbReference type="ARBA" id="ARBA00023180"/>
    </source>
</evidence>
<keyword evidence="1" id="KW-0768">Sushi</keyword>
<evidence type="ECO:0000256" key="2">
    <source>
        <dbReference type="ARBA" id="ARBA00022737"/>
    </source>
</evidence>
<feature type="domain" description="Sushi" evidence="7">
    <location>
        <begin position="123"/>
        <end position="186"/>
    </location>
</feature>
<dbReference type="InterPro" id="IPR035976">
    <property type="entry name" value="Sushi/SCR/CCP_sf"/>
</dbReference>
<dbReference type="PANTHER" id="PTHR19325:SF575">
    <property type="entry name" value="LOCOMOTION-RELATED PROTEIN HIKARU GENKI"/>
    <property type="match status" value="1"/>
</dbReference>
<dbReference type="PROSITE" id="PS50923">
    <property type="entry name" value="SUSHI"/>
    <property type="match status" value="2"/>
</dbReference>
<name>A0ABN9SK80_9DINO</name>